<sequence length="105" mass="12162">MTHNTIRTSRKCPPPARDSIRITCYFPGKSTSDPSDRLFLSWNRGMAAVMEKKKRPVVDRMLWMMHVITMIASRQRCARHDVSILLFRYRFSGEEKLGPKAYDGG</sequence>
<evidence type="ECO:0000313" key="1">
    <source>
        <dbReference type="EMBL" id="KAF8772009.1"/>
    </source>
</evidence>
<proteinExistence type="predicted"/>
<comment type="caution">
    <text evidence="1">The sequence shown here is derived from an EMBL/GenBank/DDBJ whole genome shotgun (WGS) entry which is preliminary data.</text>
</comment>
<name>A0A8T0EGJ5_ARGBR</name>
<reference evidence="1" key="1">
    <citation type="journal article" date="2020" name="bioRxiv">
        <title>Chromosome-level reference genome of the European wasp spider Argiope bruennichi: a resource for studies on range expansion and evolutionary adaptation.</title>
        <authorList>
            <person name="Sheffer M.M."/>
            <person name="Hoppe A."/>
            <person name="Krehenwinkel H."/>
            <person name="Uhl G."/>
            <person name="Kuss A.W."/>
            <person name="Jensen L."/>
            <person name="Jensen C."/>
            <person name="Gillespie R.G."/>
            <person name="Hoff K.J."/>
            <person name="Prost S."/>
        </authorList>
    </citation>
    <scope>NUCLEOTIDE SEQUENCE</scope>
</reference>
<dbReference type="EMBL" id="JABXBU010002228">
    <property type="protein sequence ID" value="KAF8772009.1"/>
    <property type="molecule type" value="Genomic_DNA"/>
</dbReference>
<accession>A0A8T0EGJ5</accession>
<dbReference type="AlphaFoldDB" id="A0A8T0EGJ5"/>
<keyword evidence="2" id="KW-1185">Reference proteome</keyword>
<dbReference type="Proteomes" id="UP000807504">
    <property type="component" value="Unassembled WGS sequence"/>
</dbReference>
<reference evidence="1" key="2">
    <citation type="submission" date="2020-06" db="EMBL/GenBank/DDBJ databases">
        <authorList>
            <person name="Sheffer M."/>
        </authorList>
    </citation>
    <scope>NUCLEOTIDE SEQUENCE</scope>
</reference>
<protein>
    <submittedName>
        <fullName evidence="1">Uncharacterized protein</fullName>
    </submittedName>
</protein>
<evidence type="ECO:0000313" key="2">
    <source>
        <dbReference type="Proteomes" id="UP000807504"/>
    </source>
</evidence>
<organism evidence="1 2">
    <name type="scientific">Argiope bruennichi</name>
    <name type="common">Wasp spider</name>
    <name type="synonym">Aranea bruennichi</name>
    <dbReference type="NCBI Taxonomy" id="94029"/>
    <lineage>
        <taxon>Eukaryota</taxon>
        <taxon>Metazoa</taxon>
        <taxon>Ecdysozoa</taxon>
        <taxon>Arthropoda</taxon>
        <taxon>Chelicerata</taxon>
        <taxon>Arachnida</taxon>
        <taxon>Araneae</taxon>
        <taxon>Araneomorphae</taxon>
        <taxon>Entelegynae</taxon>
        <taxon>Araneoidea</taxon>
        <taxon>Araneidae</taxon>
        <taxon>Argiope</taxon>
    </lineage>
</organism>
<gene>
    <name evidence="1" type="ORF">HNY73_019360</name>
</gene>